<dbReference type="GO" id="GO:0034702">
    <property type="term" value="C:monoatomic ion channel complex"/>
    <property type="evidence" value="ECO:0007669"/>
    <property type="project" value="UniProtKB-KW"/>
</dbReference>
<dbReference type="PRINTS" id="PR01449">
    <property type="entry name" value="BKCHANNELA"/>
</dbReference>
<keyword evidence="11" id="KW-0630">Potassium</keyword>
<dbReference type="InterPro" id="IPR005821">
    <property type="entry name" value="Ion_trans_dom"/>
</dbReference>
<sequence length="1154" mass="132089">MGSCPSTPSEFASKSLDPLCNGERMWTTFLFSSLFTLFGGWFIILIYDFTKALAIKPRRLRLISAVKHLLRINDFSTRRPSLPYTVSNRRNDEENEDYFSWLQAIKEWENNLISGQTKMGKTLVGIIFIGSIASLILYFVDTKNAFIESCTDINRSVTMQADLGLNVLFLIYFFLRFTASQHKRRFWFSLYSIVDMFTIPPSFVALYLNRNWIGFRFLRAIRIMNTPDILQYMGLIERPRTIRIVQLASRFIAVWIACAGAVHLAENSGDFFCNFENAQEIDVFNAIYFMIVTMTTVGYGDVYCKTYIGKFFMLMFLIGGLAFFATMIPEFSNLFGTNGQYAGRYRIVKGKRHVVICGHITPHSMTTFLRDFLHKDRDQAEELDVVIINKKTPEIEMEALLKRYYTKVQYFVGTVMNVADLHRIQVDKATACLIIADKECPDPDGDDSANIMRVISLKNFNQRIRVLLQLLHYKNKMNVASIPGWSAKDGDEIICIAELKLGLIGMSCTVPGFCTMMTNIFRMSAYKTRSVQEVTQAWHWRELYHRGAAMEMYLEELPHSFFGKTFTEMTLICFKLRVMILAVEMKHTDENGNTRQVVEVAPKNDCIILPGTRAFMVCSSSEDAKRVKYYCSTCYPDVDQLKPAQLKRMRKCRHTVSPGEMLPFQARSESQASIGKEKSKNPIVRLLEGDVQRPLLICQPEQTDSASLTHSEPLMDENISSFDSTGMFYFTPPRRIEEAVLHVESLRERRLAFRRQNTMRDGKTIGFQQTHLAPPLHPIHFQDHVIVCLHADKASPTIGLRNFVMPLRASSFHRHELPTIILVTDLDYIKNEWDMICTFPDIYILNGSPSNPYNLQLICIQDCRQCVIISTLDRENQDTYLVDKSSVLCTLNIRQIEMKSAGYVSVMNLTGQSTSDMTANQTKALLQNTIRTLTTLTIDSNVQYVEQGDTDEVDLEFYLTTPFASGAAFADSVLDCILSCVSRACSIPIPPINNLNFKAYYNDNAVNLLRNILTGGVDLQLEEILAEGGGFNRCESFDILKKRNRARVAILEIRELIPDIDIRTDPVTFSVLFCEAIQRHHMIVMGIYRLLDVLLRNDPKISMSQFTGGHKRIVLCYPPYNYHMDPSDMVYVMQQSRPFDQFSRQNSCSLPQTR</sequence>
<evidence type="ECO:0000256" key="14">
    <source>
        <dbReference type="ARBA" id="ARBA00023136"/>
    </source>
</evidence>
<keyword evidence="8" id="KW-0106">Calcium</keyword>
<keyword evidence="15" id="KW-0407">Ion channel</keyword>
<dbReference type="Pfam" id="PF03493">
    <property type="entry name" value="BK_channel_a"/>
    <property type="match status" value="1"/>
</dbReference>
<keyword evidence="9" id="KW-0460">Magnesium</keyword>
<evidence type="ECO:0000256" key="9">
    <source>
        <dbReference type="ARBA" id="ARBA00022842"/>
    </source>
</evidence>
<keyword evidence="20" id="KW-1185">Reference proteome</keyword>
<dbReference type="SUPFAM" id="SSF81324">
    <property type="entry name" value="Voltage-gated potassium channels"/>
    <property type="match status" value="1"/>
</dbReference>
<keyword evidence="12 17" id="KW-1133">Transmembrane helix</keyword>
<keyword evidence="5 17" id="KW-0812">Transmembrane</keyword>
<keyword evidence="3" id="KW-1003">Cell membrane</keyword>
<evidence type="ECO:0000256" key="10">
    <source>
        <dbReference type="ARBA" id="ARBA00022882"/>
    </source>
</evidence>
<dbReference type="InterPro" id="IPR027359">
    <property type="entry name" value="Volt_channel_dom_sf"/>
</dbReference>
<dbReference type="FunFam" id="3.40.50.720:FF:000005">
    <property type="entry name" value="calcium-activated potassium channel subunit alpha-1 isoform X6"/>
    <property type="match status" value="1"/>
</dbReference>
<evidence type="ECO:0000256" key="1">
    <source>
        <dbReference type="ARBA" id="ARBA00004651"/>
    </source>
</evidence>
<dbReference type="InterPro" id="IPR036291">
    <property type="entry name" value="NAD(P)-bd_dom_sf"/>
</dbReference>
<evidence type="ECO:0000256" key="3">
    <source>
        <dbReference type="ARBA" id="ARBA00022475"/>
    </source>
</evidence>
<evidence type="ECO:0000313" key="20">
    <source>
        <dbReference type="Proteomes" id="UP000663828"/>
    </source>
</evidence>
<evidence type="ECO:0000256" key="8">
    <source>
        <dbReference type="ARBA" id="ARBA00022837"/>
    </source>
</evidence>
<feature type="transmembrane region" description="Helical" evidence="17">
    <location>
        <begin position="285"/>
        <end position="304"/>
    </location>
</feature>
<evidence type="ECO:0000313" key="19">
    <source>
        <dbReference type="EMBL" id="CAF1150307.1"/>
    </source>
</evidence>
<keyword evidence="7" id="KW-0631">Potassium channel</keyword>
<dbReference type="Gene3D" id="3.40.50.720">
    <property type="entry name" value="NAD(P)-binding Rossmann-like Domain"/>
    <property type="match status" value="2"/>
</dbReference>
<feature type="transmembrane region" description="Helical" evidence="17">
    <location>
        <begin position="311"/>
        <end position="328"/>
    </location>
</feature>
<evidence type="ECO:0000256" key="13">
    <source>
        <dbReference type="ARBA" id="ARBA00023065"/>
    </source>
</evidence>
<evidence type="ECO:0000256" key="5">
    <source>
        <dbReference type="ARBA" id="ARBA00022692"/>
    </source>
</evidence>
<evidence type="ECO:0000256" key="4">
    <source>
        <dbReference type="ARBA" id="ARBA00022538"/>
    </source>
</evidence>
<dbReference type="FunFam" id="1.10.287.70:FF:000015">
    <property type="entry name" value="Calcium-activated potassium channel subunit alpha-1 isoform X7"/>
    <property type="match status" value="1"/>
</dbReference>
<dbReference type="GO" id="GO:0060072">
    <property type="term" value="F:large conductance calcium-activated potassium channel activity"/>
    <property type="evidence" value="ECO:0007669"/>
    <property type="project" value="TreeGrafter"/>
</dbReference>
<evidence type="ECO:0000256" key="7">
    <source>
        <dbReference type="ARBA" id="ARBA00022826"/>
    </source>
</evidence>
<dbReference type="AlphaFoldDB" id="A0A814SX11"/>
<evidence type="ECO:0000256" key="12">
    <source>
        <dbReference type="ARBA" id="ARBA00022989"/>
    </source>
</evidence>
<dbReference type="Gene3D" id="1.20.120.350">
    <property type="entry name" value="Voltage-gated potassium channels. Chain C"/>
    <property type="match status" value="1"/>
</dbReference>
<evidence type="ECO:0000256" key="2">
    <source>
        <dbReference type="ARBA" id="ARBA00022448"/>
    </source>
</evidence>
<feature type="transmembrane region" description="Helical" evidence="17">
    <location>
        <begin position="25"/>
        <end position="49"/>
    </location>
</feature>
<dbReference type="PRINTS" id="PR00169">
    <property type="entry name" value="KCHANNEL"/>
</dbReference>
<keyword evidence="13" id="KW-0406">Ion transport</keyword>
<evidence type="ECO:0000256" key="6">
    <source>
        <dbReference type="ARBA" id="ARBA00022723"/>
    </source>
</evidence>
<comment type="caution">
    <text evidence="19">The sequence shown here is derived from an EMBL/GenBank/DDBJ whole genome shotgun (WGS) entry which is preliminary data.</text>
</comment>
<accession>A0A814SX11</accession>
<dbReference type="PANTHER" id="PTHR10027">
    <property type="entry name" value="CALCIUM-ACTIVATED POTASSIUM CHANNEL ALPHA CHAIN"/>
    <property type="match status" value="1"/>
</dbReference>
<keyword evidence="4" id="KW-0633">Potassium transport</keyword>
<protein>
    <recommendedName>
        <fullName evidence="16">BK channel</fullName>
    </recommendedName>
</protein>
<dbReference type="Gene3D" id="1.10.287.70">
    <property type="match status" value="1"/>
</dbReference>
<dbReference type="EMBL" id="CAJNOR010001481">
    <property type="protein sequence ID" value="CAF1150307.1"/>
    <property type="molecule type" value="Genomic_DNA"/>
</dbReference>
<keyword evidence="10" id="KW-0851">Voltage-gated channel</keyword>
<dbReference type="Pfam" id="PF00520">
    <property type="entry name" value="Ion_trans"/>
    <property type="match status" value="1"/>
</dbReference>
<dbReference type="Proteomes" id="UP000663828">
    <property type="component" value="Unassembled WGS sequence"/>
</dbReference>
<dbReference type="InterPro" id="IPR003929">
    <property type="entry name" value="K_chnl_BK_asu"/>
</dbReference>
<feature type="transmembrane region" description="Helical" evidence="17">
    <location>
        <begin position="160"/>
        <end position="179"/>
    </location>
</feature>
<evidence type="ECO:0000256" key="17">
    <source>
        <dbReference type="SAM" id="Phobius"/>
    </source>
</evidence>
<keyword evidence="2" id="KW-0813">Transport</keyword>
<evidence type="ECO:0000256" key="16">
    <source>
        <dbReference type="ARBA" id="ARBA00029579"/>
    </source>
</evidence>
<dbReference type="Pfam" id="PF22614">
    <property type="entry name" value="Slo-like_RCK"/>
    <property type="match status" value="2"/>
</dbReference>
<keyword evidence="14 17" id="KW-0472">Membrane</keyword>
<feature type="domain" description="RCK N-terminal" evidence="18">
    <location>
        <begin position="351"/>
        <end position="494"/>
    </location>
</feature>
<dbReference type="GO" id="GO:0045211">
    <property type="term" value="C:postsynaptic membrane"/>
    <property type="evidence" value="ECO:0007669"/>
    <property type="project" value="TreeGrafter"/>
</dbReference>
<evidence type="ECO:0000256" key="15">
    <source>
        <dbReference type="ARBA" id="ARBA00023303"/>
    </source>
</evidence>
<gene>
    <name evidence="19" type="ORF">XAT740_LOCUS20913</name>
</gene>
<evidence type="ECO:0000256" key="11">
    <source>
        <dbReference type="ARBA" id="ARBA00022958"/>
    </source>
</evidence>
<comment type="subcellular location">
    <subcellularLocation>
        <location evidence="1">Cell membrane</location>
        <topology evidence="1">Multi-pass membrane protein</topology>
    </subcellularLocation>
</comment>
<dbReference type="GO" id="GO:0046872">
    <property type="term" value="F:metal ion binding"/>
    <property type="evidence" value="ECO:0007669"/>
    <property type="project" value="UniProtKB-KW"/>
</dbReference>
<dbReference type="PANTHER" id="PTHR10027:SF33">
    <property type="entry name" value="CALCIUM-ACTIVATED POTASSIUM CHANNEL SUBUNIT ALPHA-1-RELATED"/>
    <property type="match status" value="1"/>
</dbReference>
<name>A0A814SX11_ADIRI</name>
<keyword evidence="6" id="KW-0479">Metal-binding</keyword>
<proteinExistence type="predicted"/>
<feature type="transmembrane region" description="Helical" evidence="17">
    <location>
        <begin position="122"/>
        <end position="140"/>
    </location>
</feature>
<organism evidence="19 20">
    <name type="scientific">Adineta ricciae</name>
    <name type="common">Rotifer</name>
    <dbReference type="NCBI Taxonomy" id="249248"/>
    <lineage>
        <taxon>Eukaryota</taxon>
        <taxon>Metazoa</taxon>
        <taxon>Spiralia</taxon>
        <taxon>Gnathifera</taxon>
        <taxon>Rotifera</taxon>
        <taxon>Eurotatoria</taxon>
        <taxon>Bdelloidea</taxon>
        <taxon>Adinetida</taxon>
        <taxon>Adinetidae</taxon>
        <taxon>Adineta</taxon>
    </lineage>
</organism>
<reference evidence="19" key="1">
    <citation type="submission" date="2021-02" db="EMBL/GenBank/DDBJ databases">
        <authorList>
            <person name="Nowell W R."/>
        </authorList>
    </citation>
    <scope>NUCLEOTIDE SEQUENCE</scope>
</reference>
<dbReference type="InterPro" id="IPR003148">
    <property type="entry name" value="RCK_N"/>
</dbReference>
<feature type="transmembrane region" description="Helical" evidence="17">
    <location>
        <begin position="186"/>
        <end position="207"/>
    </location>
</feature>
<dbReference type="Pfam" id="PF21014">
    <property type="entry name" value="Slowpoke_C"/>
    <property type="match status" value="1"/>
</dbReference>
<evidence type="ECO:0000259" key="18">
    <source>
        <dbReference type="PROSITE" id="PS51201"/>
    </source>
</evidence>
<dbReference type="InterPro" id="IPR048735">
    <property type="entry name" value="Slowpoke-like_C"/>
</dbReference>
<dbReference type="SUPFAM" id="SSF51735">
    <property type="entry name" value="NAD(P)-binding Rossmann-fold domains"/>
    <property type="match status" value="1"/>
</dbReference>
<dbReference type="InterPro" id="IPR047871">
    <property type="entry name" value="K_chnl_Slo-like"/>
</dbReference>
<dbReference type="PROSITE" id="PS51201">
    <property type="entry name" value="RCK_N"/>
    <property type="match status" value="1"/>
</dbReference>